<dbReference type="Pfam" id="PF08264">
    <property type="entry name" value="Anticodon_1"/>
    <property type="match status" value="1"/>
</dbReference>
<feature type="non-terminal residue" evidence="8">
    <location>
        <position position="1"/>
    </location>
</feature>
<dbReference type="Proteomes" id="UP000485058">
    <property type="component" value="Unassembled WGS sequence"/>
</dbReference>
<feature type="transmembrane region" description="Helical" evidence="6">
    <location>
        <begin position="20"/>
        <end position="39"/>
    </location>
</feature>
<dbReference type="InterPro" id="IPR009080">
    <property type="entry name" value="tRNAsynth_Ia_anticodon-bd"/>
</dbReference>
<keyword evidence="4" id="KW-0648">Protein biosynthesis</keyword>
<proteinExistence type="predicted"/>
<dbReference type="InterPro" id="IPR013155">
    <property type="entry name" value="M/V/L/I-tRNA-synth_anticd-bd"/>
</dbReference>
<dbReference type="InterPro" id="IPR023586">
    <property type="entry name" value="Ile-tRNA-ligase_type2"/>
</dbReference>
<dbReference type="Gene3D" id="1.10.730.10">
    <property type="entry name" value="Isoleucyl-tRNA Synthetase, Domain 1"/>
    <property type="match status" value="1"/>
</dbReference>
<dbReference type="SUPFAM" id="SSF47323">
    <property type="entry name" value="Anticodon-binding domain of a subclass of class I aminoacyl-tRNA synthetases"/>
    <property type="match status" value="1"/>
</dbReference>
<keyword evidence="6" id="KW-0812">Transmembrane</keyword>
<dbReference type="GO" id="GO:0005524">
    <property type="term" value="F:ATP binding"/>
    <property type="evidence" value="ECO:0007669"/>
    <property type="project" value="UniProtKB-KW"/>
</dbReference>
<feature type="non-terminal residue" evidence="8">
    <location>
        <position position="61"/>
    </location>
</feature>
<accession>A0A699YA48</accession>
<sequence length="61" mass="7041">MKRVRYNRKRLKGSKGTEDCLLAMASLYHVLLSVSKLMAPFTPFLTEHMYQNLSKLLPADQ</sequence>
<evidence type="ECO:0000313" key="9">
    <source>
        <dbReference type="Proteomes" id="UP000485058"/>
    </source>
</evidence>
<evidence type="ECO:0000313" key="8">
    <source>
        <dbReference type="EMBL" id="GFH06933.1"/>
    </source>
</evidence>
<protein>
    <recommendedName>
        <fullName evidence="7">Methionyl/Valyl/Leucyl/Isoleucyl-tRNA synthetase anticodon-binding domain-containing protein</fullName>
    </recommendedName>
</protein>
<dbReference type="PANTHER" id="PTHR42780:SF1">
    <property type="entry name" value="ISOLEUCINE--TRNA LIGASE, CYTOPLASMIC"/>
    <property type="match status" value="1"/>
</dbReference>
<keyword evidence="2" id="KW-0547">Nucleotide-binding</keyword>
<dbReference type="GO" id="GO:0004822">
    <property type="term" value="F:isoleucine-tRNA ligase activity"/>
    <property type="evidence" value="ECO:0007669"/>
    <property type="project" value="InterPro"/>
</dbReference>
<reference evidence="8 9" key="1">
    <citation type="submission" date="2020-02" db="EMBL/GenBank/DDBJ databases">
        <title>Draft genome sequence of Haematococcus lacustris strain NIES-144.</title>
        <authorList>
            <person name="Morimoto D."/>
            <person name="Nakagawa S."/>
            <person name="Yoshida T."/>
            <person name="Sawayama S."/>
        </authorList>
    </citation>
    <scope>NUCLEOTIDE SEQUENCE [LARGE SCALE GENOMIC DNA]</scope>
    <source>
        <strain evidence="8 9">NIES-144</strain>
    </source>
</reference>
<keyword evidence="5" id="KW-0030">Aminoacyl-tRNA synthetase</keyword>
<keyword evidence="6" id="KW-1133">Transmembrane helix</keyword>
<keyword evidence="1" id="KW-0436">Ligase</keyword>
<dbReference type="GO" id="GO:0006428">
    <property type="term" value="P:isoleucyl-tRNA aminoacylation"/>
    <property type="evidence" value="ECO:0007669"/>
    <property type="project" value="TreeGrafter"/>
</dbReference>
<name>A0A699YA48_HAELA</name>
<evidence type="ECO:0000256" key="2">
    <source>
        <dbReference type="ARBA" id="ARBA00022741"/>
    </source>
</evidence>
<dbReference type="EMBL" id="BLLF01000064">
    <property type="protein sequence ID" value="GFH06933.1"/>
    <property type="molecule type" value="Genomic_DNA"/>
</dbReference>
<keyword evidence="9" id="KW-1185">Reference proteome</keyword>
<evidence type="ECO:0000259" key="7">
    <source>
        <dbReference type="Pfam" id="PF08264"/>
    </source>
</evidence>
<organism evidence="8 9">
    <name type="scientific">Haematococcus lacustris</name>
    <name type="common">Green alga</name>
    <name type="synonym">Haematococcus pluvialis</name>
    <dbReference type="NCBI Taxonomy" id="44745"/>
    <lineage>
        <taxon>Eukaryota</taxon>
        <taxon>Viridiplantae</taxon>
        <taxon>Chlorophyta</taxon>
        <taxon>core chlorophytes</taxon>
        <taxon>Chlorophyceae</taxon>
        <taxon>CS clade</taxon>
        <taxon>Chlamydomonadales</taxon>
        <taxon>Haematococcaceae</taxon>
        <taxon>Haematococcus</taxon>
    </lineage>
</organism>
<dbReference type="AlphaFoldDB" id="A0A699YA48"/>
<keyword evidence="3" id="KW-0067">ATP-binding</keyword>
<evidence type="ECO:0000256" key="4">
    <source>
        <dbReference type="ARBA" id="ARBA00022917"/>
    </source>
</evidence>
<keyword evidence="6" id="KW-0472">Membrane</keyword>
<evidence type="ECO:0000256" key="5">
    <source>
        <dbReference type="ARBA" id="ARBA00023146"/>
    </source>
</evidence>
<evidence type="ECO:0000256" key="3">
    <source>
        <dbReference type="ARBA" id="ARBA00022840"/>
    </source>
</evidence>
<gene>
    <name evidence="8" type="ORF">HaLaN_01655</name>
</gene>
<dbReference type="PANTHER" id="PTHR42780">
    <property type="entry name" value="SOLEUCYL-TRNA SYNTHETASE"/>
    <property type="match status" value="1"/>
</dbReference>
<evidence type="ECO:0000256" key="1">
    <source>
        <dbReference type="ARBA" id="ARBA00022598"/>
    </source>
</evidence>
<evidence type="ECO:0000256" key="6">
    <source>
        <dbReference type="SAM" id="Phobius"/>
    </source>
</evidence>
<comment type="caution">
    <text evidence="8">The sequence shown here is derived from an EMBL/GenBank/DDBJ whole genome shotgun (WGS) entry which is preliminary data.</text>
</comment>
<feature type="domain" description="Methionyl/Valyl/Leucyl/Isoleucyl-tRNA synthetase anticodon-binding" evidence="7">
    <location>
        <begin position="5"/>
        <end position="53"/>
    </location>
</feature>